<dbReference type="Proteomes" id="UP000199356">
    <property type="component" value="Unassembled WGS sequence"/>
</dbReference>
<gene>
    <name evidence="1" type="ORF">SAMN04488047_109124</name>
</gene>
<accession>A0A1I5RW07</accession>
<dbReference type="EMBL" id="FOXA01000009">
    <property type="protein sequence ID" value="SFP62769.1"/>
    <property type="molecule type" value="Genomic_DNA"/>
</dbReference>
<dbReference type="InterPro" id="IPR014918">
    <property type="entry name" value="Phage_tail_3"/>
</dbReference>
<protein>
    <submittedName>
        <fullName evidence="1">Phage tail tube protein, TTP</fullName>
    </submittedName>
</protein>
<dbReference type="OrthoDB" id="6976379at2"/>
<name>A0A1I5RW07_9RHOB</name>
<dbReference type="RefSeq" id="WP_093422375.1">
    <property type="nucleotide sequence ID" value="NZ_FOXA01000009.1"/>
</dbReference>
<evidence type="ECO:0000313" key="1">
    <source>
        <dbReference type="EMBL" id="SFP62769.1"/>
    </source>
</evidence>
<keyword evidence="2" id="KW-1185">Reference proteome</keyword>
<evidence type="ECO:0000313" key="2">
    <source>
        <dbReference type="Proteomes" id="UP000199356"/>
    </source>
</evidence>
<sequence>MIFATNGAKLYISDSAQNTEPADATTYGALTWTEIKEVESLGSFGDTAEEITFTSISDARTRKVKGARNAGTLEVVMGQDYSDAGQAALIAAEKEIHDYAFKVVFNDAPDGGTPSERYFIAKVGSASEALDTANSVMKLNVSLLVDSKITRVDAAAGV</sequence>
<reference evidence="1 2" key="1">
    <citation type="submission" date="2016-10" db="EMBL/GenBank/DDBJ databases">
        <authorList>
            <person name="de Groot N.N."/>
        </authorList>
    </citation>
    <scope>NUCLEOTIDE SEQUENCE [LARGE SCALE GENOMIC DNA]</scope>
    <source>
        <strain evidence="1 2">DSM 19547</strain>
    </source>
</reference>
<dbReference type="Pfam" id="PF08813">
    <property type="entry name" value="Phage_tail_3"/>
    <property type="match status" value="1"/>
</dbReference>
<proteinExistence type="predicted"/>
<dbReference type="AlphaFoldDB" id="A0A1I5RW07"/>
<dbReference type="Gene3D" id="4.10.410.40">
    <property type="match status" value="1"/>
</dbReference>
<organism evidence="1 2">
    <name type="scientific">Tranquillimonas alkanivorans</name>
    <dbReference type="NCBI Taxonomy" id="441119"/>
    <lineage>
        <taxon>Bacteria</taxon>
        <taxon>Pseudomonadati</taxon>
        <taxon>Pseudomonadota</taxon>
        <taxon>Alphaproteobacteria</taxon>
        <taxon>Rhodobacterales</taxon>
        <taxon>Roseobacteraceae</taxon>
        <taxon>Tranquillimonas</taxon>
    </lineage>
</organism>
<dbReference type="STRING" id="441119.SAMN04488047_109124"/>